<dbReference type="EMBL" id="JACHJQ010000003">
    <property type="protein sequence ID" value="MBB4906447.1"/>
    <property type="molecule type" value="Genomic_DNA"/>
</dbReference>
<dbReference type="AlphaFoldDB" id="A0A7W7VDR8"/>
<comment type="caution">
    <text evidence="3">The sequence shown here is derived from an EMBL/GenBank/DDBJ whole genome shotgun (WGS) entry which is preliminary data.</text>
</comment>
<dbReference type="RefSeq" id="WP_184810660.1">
    <property type="nucleotide sequence ID" value="NZ_JACHJQ010000003.1"/>
</dbReference>
<protein>
    <recommendedName>
        <fullName evidence="5">DUF3558 domain-containing protein</fullName>
    </recommendedName>
</protein>
<dbReference type="Proteomes" id="UP000520767">
    <property type="component" value="Unassembled WGS sequence"/>
</dbReference>
<reference evidence="3 4" key="1">
    <citation type="submission" date="2020-08" db="EMBL/GenBank/DDBJ databases">
        <title>Genomic Encyclopedia of Type Strains, Phase III (KMG-III): the genomes of soil and plant-associated and newly described type strains.</title>
        <authorList>
            <person name="Whitman W."/>
        </authorList>
    </citation>
    <scope>NUCLEOTIDE SEQUENCE [LARGE SCALE GENOMIC DNA]</scope>
    <source>
        <strain evidence="3 4">CECT 8960</strain>
    </source>
</reference>
<proteinExistence type="predicted"/>
<name>A0A7W7VDR8_9PSEU</name>
<evidence type="ECO:0000313" key="4">
    <source>
        <dbReference type="Proteomes" id="UP000520767"/>
    </source>
</evidence>
<accession>A0A7W7VDR8</accession>
<feature type="region of interest" description="Disordered" evidence="1">
    <location>
        <begin position="21"/>
        <end position="61"/>
    </location>
</feature>
<dbReference type="Pfam" id="PF12079">
    <property type="entry name" value="DUF3558"/>
    <property type="match status" value="1"/>
</dbReference>
<keyword evidence="2" id="KW-0732">Signal</keyword>
<organism evidence="3 4">
    <name type="scientific">Actinophytocola algeriensis</name>
    <dbReference type="NCBI Taxonomy" id="1768010"/>
    <lineage>
        <taxon>Bacteria</taxon>
        <taxon>Bacillati</taxon>
        <taxon>Actinomycetota</taxon>
        <taxon>Actinomycetes</taxon>
        <taxon>Pseudonocardiales</taxon>
        <taxon>Pseudonocardiaceae</taxon>
    </lineage>
</organism>
<feature type="chain" id="PRO_5039562446" description="DUF3558 domain-containing protein" evidence="2">
    <location>
        <begin position="23"/>
        <end position="191"/>
    </location>
</feature>
<evidence type="ECO:0000256" key="2">
    <source>
        <dbReference type="SAM" id="SignalP"/>
    </source>
</evidence>
<dbReference type="PROSITE" id="PS51257">
    <property type="entry name" value="PROKAR_LIPOPROTEIN"/>
    <property type="match status" value="1"/>
</dbReference>
<keyword evidence="4" id="KW-1185">Reference proteome</keyword>
<feature type="signal peptide" evidence="2">
    <location>
        <begin position="1"/>
        <end position="22"/>
    </location>
</feature>
<sequence length="191" mass="19241">MSRALLAVVAAFLVLLSGCAEQTEGTPTGGTTGTNRPPAITTDPGAPTESDDPPTGGDEPSVLADVDPCGLVDQSGLDSLGLTGGEEKEIGGARVCRWRHDGPSLDQSFTVSVEVFDSNGLADLAENTTVQQLPKVGAHDAVSFVDAAGVCGVSLGVGEDARVDSTAVGGDQQQGCGLAQQLATLVEPKLP</sequence>
<dbReference type="InterPro" id="IPR024520">
    <property type="entry name" value="DUF3558"/>
</dbReference>
<evidence type="ECO:0000313" key="3">
    <source>
        <dbReference type="EMBL" id="MBB4906447.1"/>
    </source>
</evidence>
<gene>
    <name evidence="3" type="ORF">FHR82_002667</name>
</gene>
<evidence type="ECO:0000256" key="1">
    <source>
        <dbReference type="SAM" id="MobiDB-lite"/>
    </source>
</evidence>
<evidence type="ECO:0008006" key="5">
    <source>
        <dbReference type="Google" id="ProtNLM"/>
    </source>
</evidence>